<dbReference type="InParanoid" id="B9TCU9"/>
<sequence>MPFLVGYGCRLPATASAHRPLVTCRCAECGDTGRRQCESARQGDKQSRPLQSLRIGMPCWPKVGPTPDASENGEFPNCESLVS</sequence>
<dbReference type="EMBL" id="EQ977598">
    <property type="protein sequence ID" value="EEF26315.1"/>
    <property type="molecule type" value="Genomic_DNA"/>
</dbReference>
<dbReference type="AlphaFoldDB" id="B9TCU9"/>
<gene>
    <name evidence="2" type="ORF">RCOM_1934940</name>
</gene>
<organism evidence="2 3">
    <name type="scientific">Ricinus communis</name>
    <name type="common">Castor bean</name>
    <dbReference type="NCBI Taxonomy" id="3988"/>
    <lineage>
        <taxon>Eukaryota</taxon>
        <taxon>Viridiplantae</taxon>
        <taxon>Streptophyta</taxon>
        <taxon>Embryophyta</taxon>
        <taxon>Tracheophyta</taxon>
        <taxon>Spermatophyta</taxon>
        <taxon>Magnoliopsida</taxon>
        <taxon>eudicotyledons</taxon>
        <taxon>Gunneridae</taxon>
        <taxon>Pentapetalae</taxon>
        <taxon>rosids</taxon>
        <taxon>fabids</taxon>
        <taxon>Malpighiales</taxon>
        <taxon>Euphorbiaceae</taxon>
        <taxon>Acalyphoideae</taxon>
        <taxon>Acalypheae</taxon>
        <taxon>Ricinus</taxon>
    </lineage>
</organism>
<feature type="region of interest" description="Disordered" evidence="1">
    <location>
        <begin position="64"/>
        <end position="83"/>
    </location>
</feature>
<accession>B9TCU9</accession>
<dbReference type="Proteomes" id="UP000008311">
    <property type="component" value="Unassembled WGS sequence"/>
</dbReference>
<keyword evidence="3" id="KW-1185">Reference proteome</keyword>
<evidence type="ECO:0000313" key="3">
    <source>
        <dbReference type="Proteomes" id="UP000008311"/>
    </source>
</evidence>
<name>B9TCU9_RICCO</name>
<proteinExistence type="predicted"/>
<evidence type="ECO:0000256" key="1">
    <source>
        <dbReference type="SAM" id="MobiDB-lite"/>
    </source>
</evidence>
<evidence type="ECO:0000313" key="2">
    <source>
        <dbReference type="EMBL" id="EEF26315.1"/>
    </source>
</evidence>
<reference evidence="3" key="1">
    <citation type="journal article" date="2010" name="Nat. Biotechnol.">
        <title>Draft genome sequence of the oilseed species Ricinus communis.</title>
        <authorList>
            <person name="Chan A.P."/>
            <person name="Crabtree J."/>
            <person name="Zhao Q."/>
            <person name="Lorenzi H."/>
            <person name="Orvis J."/>
            <person name="Puiu D."/>
            <person name="Melake-Berhan A."/>
            <person name="Jones K.M."/>
            <person name="Redman J."/>
            <person name="Chen G."/>
            <person name="Cahoon E.B."/>
            <person name="Gedil M."/>
            <person name="Stanke M."/>
            <person name="Haas B.J."/>
            <person name="Wortman J.R."/>
            <person name="Fraser-Liggett C.M."/>
            <person name="Ravel J."/>
            <person name="Rabinowicz P.D."/>
        </authorList>
    </citation>
    <scope>NUCLEOTIDE SEQUENCE [LARGE SCALE GENOMIC DNA]</scope>
    <source>
        <strain evidence="3">cv. Hale</strain>
    </source>
</reference>
<protein>
    <submittedName>
        <fullName evidence="2">Uncharacterized protein</fullName>
    </submittedName>
</protein>